<feature type="compositionally biased region" description="Low complexity" evidence="1">
    <location>
        <begin position="31"/>
        <end position="53"/>
    </location>
</feature>
<dbReference type="Proteomes" id="UP000317650">
    <property type="component" value="Chromosome 1"/>
</dbReference>
<name>A0A4S8JSE6_MUSBA</name>
<evidence type="ECO:0000256" key="1">
    <source>
        <dbReference type="SAM" id="MobiDB-lite"/>
    </source>
</evidence>
<dbReference type="PANTHER" id="PTHR12436">
    <property type="entry name" value="80 KDA MCM3-ASSOCIATED PROTEIN"/>
    <property type="match status" value="1"/>
</dbReference>
<dbReference type="GO" id="GO:0005634">
    <property type="term" value="C:nucleus"/>
    <property type="evidence" value="ECO:0007669"/>
    <property type="project" value="TreeGrafter"/>
</dbReference>
<gene>
    <name evidence="3" type="ORF">C4D60_Mb01t32850</name>
</gene>
<evidence type="ECO:0000313" key="4">
    <source>
        <dbReference type="Proteomes" id="UP000317650"/>
    </source>
</evidence>
<keyword evidence="4" id="KW-1185">Reference proteome</keyword>
<comment type="caution">
    <text evidence="3">The sequence shown here is derived from an EMBL/GenBank/DDBJ whole genome shotgun (WGS) entry which is preliminary data.</text>
</comment>
<dbReference type="Gene3D" id="1.25.40.990">
    <property type="match status" value="1"/>
</dbReference>
<proteinExistence type="predicted"/>
<dbReference type="FunFam" id="1.25.40.990:FF:000005">
    <property type="entry name" value="Putative SAC3/GANP family protein"/>
    <property type="match status" value="1"/>
</dbReference>
<feature type="compositionally biased region" description="Polar residues" evidence="1">
    <location>
        <begin position="607"/>
        <end position="619"/>
    </location>
</feature>
<reference evidence="3 4" key="1">
    <citation type="journal article" date="2019" name="Nat. Plants">
        <title>Genome sequencing of Musa balbisiana reveals subgenome evolution and function divergence in polyploid bananas.</title>
        <authorList>
            <person name="Yao X."/>
        </authorList>
    </citation>
    <scope>NUCLEOTIDE SEQUENCE [LARGE SCALE GENOMIC DNA]</scope>
    <source>
        <strain evidence="4">cv. DH-PKW</strain>
        <tissue evidence="3">Leaves</tissue>
    </source>
</reference>
<feature type="region of interest" description="Disordered" evidence="1">
    <location>
        <begin position="269"/>
        <end position="300"/>
    </location>
</feature>
<dbReference type="STRING" id="52838.A0A4S8JSE6"/>
<dbReference type="PROSITE" id="PS50250">
    <property type="entry name" value="PCI"/>
    <property type="match status" value="1"/>
</dbReference>
<evidence type="ECO:0000313" key="3">
    <source>
        <dbReference type="EMBL" id="THU65031.1"/>
    </source>
</evidence>
<dbReference type="InterPro" id="IPR005062">
    <property type="entry name" value="SAC3/GANP/THP3_conserved"/>
</dbReference>
<organism evidence="3 4">
    <name type="scientific">Musa balbisiana</name>
    <name type="common">Banana</name>
    <dbReference type="NCBI Taxonomy" id="52838"/>
    <lineage>
        <taxon>Eukaryota</taxon>
        <taxon>Viridiplantae</taxon>
        <taxon>Streptophyta</taxon>
        <taxon>Embryophyta</taxon>
        <taxon>Tracheophyta</taxon>
        <taxon>Spermatophyta</taxon>
        <taxon>Magnoliopsida</taxon>
        <taxon>Liliopsida</taxon>
        <taxon>Zingiberales</taxon>
        <taxon>Musaceae</taxon>
        <taxon>Musa</taxon>
    </lineage>
</organism>
<protein>
    <recommendedName>
        <fullName evidence="2">PCI domain-containing protein</fullName>
    </recommendedName>
</protein>
<sequence>MTSQGVEPVVAVDSRSTEAVDVGQPHGYSYPSSHPGPQSLPSSSGQLTVSSSGYHYDPQRQMSVSGDTQEGINTASHASTSTNLGAENAQAYSGYVPYSSSTVPYNYTSVGYQNSFYGYHLQGNDSSTQQIGGDQNSGAAYQPLSTFQNSGSYVAPTSYLGTYYNAGDNQTGTGYETNSYNYQTSLWNDGNYHSYPYHHYSSYTTSSTSSAQSSATISGNSLYYQQQYNNWPYYQSQPAPIVNGAAGLENTSATSLQSAGYSAEGASSGYPYISNQPPPPGTTSWREDSRPSGMPSFQGKEAVTPYHLNKNWEAVAPGMQTHHINQSSYFQQPLNSTPLPNEKHANEQKVLYSLAPNLQHAASNQVPENFQPPLQTVPLTETRQVSKMQIPTNPRIAPNVGVSMLKTQKESCIVSAATKPAYISVSVPKPSNQSSSEDAAGAITKGTFPPSFCAYVERSFARCKDDAQRSANQSILKQMITMATADGTLFTKNWDTEPLFSLPVDQSQQSLVSDSSLPTHKRSPTRRKSRWEPIADEKLGEKLTSVDSHSAIDARWGQVEAAEKKVDSKISESKSVNGWGGFKYASFQQQSALQKFGQRPNKKQRFSDTSSVTENGDPSSDSDKEQNLTKYYASAIALANSPEEKRKRENRFKRFEKGQGNQAELTNFRPKTAGGGSMYTRRAGALLKAKSYEDGCNKAVEDIDWDSLTVKGTCQEIEKRYLRLTSAPDPSTVIVICITLYSSDMHDLHTSFLDVRPEEVLEKALQMVQSSQKNYLYKCDQLKSIRQDLTVQRIQNALTVKVYETHARLALEAGDLPEFNQCLSQLKRLYAEGIQGCYMEFAAYNLLSIILHSNNKSDLLSSMTRLSAKAKDDEAVKHSLAVHSAVSSGNFILFFRLYKTAPNLNTFLMDLYVEKMRFEAVQCMSKSYRPVIPVSYITCALGFSKAIQMEDSQDTSIDGVEECEEWLRAHGAVLTVDNNGELQLDAKASSTTLYMPEQEDAVAHGDASLAVDDFLTRTS</sequence>
<evidence type="ECO:0000259" key="2">
    <source>
        <dbReference type="PROSITE" id="PS50250"/>
    </source>
</evidence>
<feature type="compositionally biased region" description="Polar residues" evidence="1">
    <location>
        <begin position="60"/>
        <end position="81"/>
    </location>
</feature>
<accession>A0A4S8JSE6</accession>
<feature type="region of interest" description="Disordered" evidence="1">
    <location>
        <begin position="511"/>
        <end position="536"/>
    </location>
</feature>
<dbReference type="InterPro" id="IPR000717">
    <property type="entry name" value="PCI_dom"/>
</dbReference>
<feature type="domain" description="PCI" evidence="2">
    <location>
        <begin position="815"/>
        <end position="1000"/>
    </location>
</feature>
<feature type="region of interest" description="Disordered" evidence="1">
    <location>
        <begin position="593"/>
        <end position="626"/>
    </location>
</feature>
<dbReference type="InterPro" id="IPR045107">
    <property type="entry name" value="SAC3/GANP/THP3"/>
</dbReference>
<dbReference type="PANTHER" id="PTHR12436:SF4">
    <property type="entry name" value="LEUKOCYTE RECEPTOR CLUSTER MEMBER 8"/>
    <property type="match status" value="1"/>
</dbReference>
<dbReference type="AlphaFoldDB" id="A0A4S8JSE6"/>
<dbReference type="EMBL" id="PYDT01000004">
    <property type="protein sequence ID" value="THU65031.1"/>
    <property type="molecule type" value="Genomic_DNA"/>
</dbReference>
<dbReference type="Pfam" id="PF03399">
    <property type="entry name" value="SAC3_GANP"/>
    <property type="match status" value="1"/>
</dbReference>
<feature type="compositionally biased region" description="Basic residues" evidence="1">
    <location>
        <begin position="519"/>
        <end position="529"/>
    </location>
</feature>
<feature type="region of interest" description="Disordered" evidence="1">
    <location>
        <begin position="1"/>
        <end position="81"/>
    </location>
</feature>